<evidence type="ECO:0000259" key="3">
    <source>
        <dbReference type="Pfam" id="PF00535"/>
    </source>
</evidence>
<dbReference type="Pfam" id="PF00535">
    <property type="entry name" value="Glycos_transf_2"/>
    <property type="match status" value="1"/>
</dbReference>
<dbReference type="InterPro" id="IPR001173">
    <property type="entry name" value="Glyco_trans_2-like"/>
</dbReference>
<feature type="domain" description="Glycosyltransferase 2-like" evidence="3">
    <location>
        <begin position="46"/>
        <end position="173"/>
    </location>
</feature>
<dbReference type="GO" id="GO:0016757">
    <property type="term" value="F:glycosyltransferase activity"/>
    <property type="evidence" value="ECO:0007669"/>
    <property type="project" value="UniProtKB-KW"/>
</dbReference>
<dbReference type="SUPFAM" id="SSF53448">
    <property type="entry name" value="Nucleotide-diphospho-sugar transferases"/>
    <property type="match status" value="1"/>
</dbReference>
<dbReference type="Proteomes" id="UP000434342">
    <property type="component" value="Unassembled WGS sequence"/>
</dbReference>
<reference evidence="4 5" key="1">
    <citation type="submission" date="2019-08" db="EMBL/GenBank/DDBJ databases">
        <title>In-depth cultivation of the pig gut microbiome towards novel bacterial diversity and tailored functional studies.</title>
        <authorList>
            <person name="Wylensek D."/>
            <person name="Hitch T.C.A."/>
            <person name="Clavel T."/>
        </authorList>
    </citation>
    <scope>NUCLEOTIDE SEQUENCE [LARGE SCALE GENOMIC DNA]</scope>
    <source>
        <strain evidence="4 5">WB01_CNA04</strain>
    </source>
</reference>
<evidence type="ECO:0000313" key="5">
    <source>
        <dbReference type="Proteomes" id="UP000434342"/>
    </source>
</evidence>
<dbReference type="PANTHER" id="PTHR22916:SF51">
    <property type="entry name" value="GLYCOSYLTRANSFERASE EPSH-RELATED"/>
    <property type="match status" value="1"/>
</dbReference>
<dbReference type="PANTHER" id="PTHR22916">
    <property type="entry name" value="GLYCOSYLTRANSFERASE"/>
    <property type="match status" value="1"/>
</dbReference>
<keyword evidence="2 4" id="KW-0808">Transferase</keyword>
<proteinExistence type="predicted"/>
<accession>A0A6N7WTV4</accession>
<gene>
    <name evidence="4" type="ORF">FYJ69_04820</name>
</gene>
<evidence type="ECO:0000313" key="4">
    <source>
        <dbReference type="EMBL" id="MST60235.1"/>
    </source>
</evidence>
<organism evidence="4 5">
    <name type="scientific">Parafannyhessea umbonata</name>
    <dbReference type="NCBI Taxonomy" id="604330"/>
    <lineage>
        <taxon>Bacteria</taxon>
        <taxon>Bacillati</taxon>
        <taxon>Actinomycetota</taxon>
        <taxon>Coriobacteriia</taxon>
        <taxon>Coriobacteriales</taxon>
        <taxon>Atopobiaceae</taxon>
        <taxon>Parafannyhessea</taxon>
    </lineage>
</organism>
<dbReference type="InterPro" id="IPR029044">
    <property type="entry name" value="Nucleotide-diphossugar_trans"/>
</dbReference>
<evidence type="ECO:0000256" key="1">
    <source>
        <dbReference type="ARBA" id="ARBA00022676"/>
    </source>
</evidence>
<comment type="caution">
    <text evidence="4">The sequence shown here is derived from an EMBL/GenBank/DDBJ whole genome shotgun (WGS) entry which is preliminary data.</text>
</comment>
<keyword evidence="1" id="KW-0328">Glycosyltransferase</keyword>
<protein>
    <submittedName>
        <fullName evidence="4">Glycosyltransferase</fullName>
    </submittedName>
</protein>
<dbReference type="Gene3D" id="3.90.550.10">
    <property type="entry name" value="Spore Coat Polysaccharide Biosynthesis Protein SpsA, Chain A"/>
    <property type="match status" value="1"/>
</dbReference>
<dbReference type="CDD" id="cd00761">
    <property type="entry name" value="Glyco_tranf_GTA_type"/>
    <property type="match status" value="1"/>
</dbReference>
<dbReference type="EMBL" id="VUND01000002">
    <property type="protein sequence ID" value="MST60235.1"/>
    <property type="molecule type" value="Genomic_DNA"/>
</dbReference>
<evidence type="ECO:0000256" key="2">
    <source>
        <dbReference type="ARBA" id="ARBA00022679"/>
    </source>
</evidence>
<dbReference type="AlphaFoldDB" id="A0A6N7WTV4"/>
<name>A0A6N7WTV4_9ACTN</name>
<sequence>MAENLRRGLYTNFSDTTHRDVAAVVSTGVHNPFLGVPMAGSPLLVSVIVPIYNAERWLPDSFHSWASQTYANIEWVLVDDGSSDKSAELCQAWCAEDTTCRHLFRKKNGGASSARNYGLKQAVGQYVAFWDADDTQDPEMVEAMVASITSENADVVICALRRLEVNGREHHLYGCIPHSSSSESALEEWLGGKCSTGPYSKLIARRLLVENGIEFEEGVINEDVLWTAEVIGASSSIYFLGVPLYTYTARPGSITVSFGPQVLDVLSNCKKLTSYVNDVFPCCNRVCKAYCAQECWGIALASARGNNRRRYPAIYSTFRQELKRQKNVLPPAIGLKEQLLRILYWTGLYQIIKK</sequence>